<sequence>MVYELWKYHEGKFTASADIPVELNGPSYSEAVDVIRNTGIGRIKINGLRMELMRMDQWQCADAFDTAEEEGDRSDCIDHE</sequence>
<organism evidence="1 2">
    <name type="scientific">Gomphillus americanus</name>
    <dbReference type="NCBI Taxonomy" id="1940652"/>
    <lineage>
        <taxon>Eukaryota</taxon>
        <taxon>Fungi</taxon>
        <taxon>Dikarya</taxon>
        <taxon>Ascomycota</taxon>
        <taxon>Pezizomycotina</taxon>
        <taxon>Lecanoromycetes</taxon>
        <taxon>OSLEUM clade</taxon>
        <taxon>Ostropomycetidae</taxon>
        <taxon>Ostropales</taxon>
        <taxon>Graphidaceae</taxon>
        <taxon>Gomphilloideae</taxon>
        <taxon>Gomphillus</taxon>
    </lineage>
</organism>
<protein>
    <submittedName>
        <fullName evidence="1">Uncharacterized protein</fullName>
    </submittedName>
</protein>
<evidence type="ECO:0000313" key="1">
    <source>
        <dbReference type="EMBL" id="CAF9929399.1"/>
    </source>
</evidence>
<keyword evidence="2" id="KW-1185">Reference proteome</keyword>
<gene>
    <name evidence="1" type="ORF">GOMPHAMPRED_005390</name>
</gene>
<comment type="caution">
    <text evidence="1">The sequence shown here is derived from an EMBL/GenBank/DDBJ whole genome shotgun (WGS) entry which is preliminary data.</text>
</comment>
<evidence type="ECO:0000313" key="2">
    <source>
        <dbReference type="Proteomes" id="UP000664169"/>
    </source>
</evidence>
<proteinExistence type="predicted"/>
<dbReference type="AlphaFoldDB" id="A0A8H3FU91"/>
<accession>A0A8H3FU91</accession>
<name>A0A8H3FU91_9LECA</name>
<reference evidence="1" key="1">
    <citation type="submission" date="2021-03" db="EMBL/GenBank/DDBJ databases">
        <authorList>
            <person name="Tagirdzhanova G."/>
        </authorList>
    </citation>
    <scope>NUCLEOTIDE SEQUENCE</scope>
</reference>
<dbReference type="Proteomes" id="UP000664169">
    <property type="component" value="Unassembled WGS sequence"/>
</dbReference>
<dbReference type="EMBL" id="CAJPDQ010000032">
    <property type="protein sequence ID" value="CAF9929399.1"/>
    <property type="molecule type" value="Genomic_DNA"/>
</dbReference>